<dbReference type="AlphaFoldDB" id="A0A4Y6ULS9"/>
<keyword evidence="7 10" id="KW-0283">Flagellar rotation</keyword>
<name>A0A4Y6ULS9_9PROT</name>
<keyword evidence="11" id="KW-0969">Cilium</keyword>
<evidence type="ECO:0000256" key="2">
    <source>
        <dbReference type="ARBA" id="ARBA00004162"/>
    </source>
</evidence>
<evidence type="ECO:0000313" key="11">
    <source>
        <dbReference type="EMBL" id="QDH18014.1"/>
    </source>
</evidence>
<keyword evidence="4" id="KW-1003">Cell membrane</keyword>
<evidence type="ECO:0000256" key="4">
    <source>
        <dbReference type="ARBA" id="ARBA00022475"/>
    </source>
</evidence>
<dbReference type="GO" id="GO:0071978">
    <property type="term" value="P:bacterial-type flagellum-dependent swarming motility"/>
    <property type="evidence" value="ECO:0007669"/>
    <property type="project" value="TreeGrafter"/>
</dbReference>
<dbReference type="PANTHER" id="PTHR35091:SF2">
    <property type="entry name" value="FLAGELLAR PROTEIN FLIL"/>
    <property type="match status" value="1"/>
</dbReference>
<proteinExistence type="inferred from homology"/>
<dbReference type="PANTHER" id="PTHR35091">
    <property type="entry name" value="FLAGELLAR PROTEIN FLIL"/>
    <property type="match status" value="1"/>
</dbReference>
<accession>A0A4Y6ULS9</accession>
<keyword evidence="9 10" id="KW-0472">Membrane</keyword>
<evidence type="ECO:0000256" key="5">
    <source>
        <dbReference type="ARBA" id="ARBA00022500"/>
    </source>
</evidence>
<dbReference type="Pfam" id="PF03748">
    <property type="entry name" value="FliL"/>
    <property type="match status" value="1"/>
</dbReference>
<comment type="similarity">
    <text evidence="3 10">Belongs to the FliL family.</text>
</comment>
<reference evidence="11 12" key="1">
    <citation type="submission" date="2019-03" db="EMBL/GenBank/DDBJ databases">
        <title>The complete genome sequence of Swingsia samuiensis NBRC107927(T).</title>
        <authorList>
            <person name="Chua K.-O."/>
            <person name="Chan K.-G."/>
            <person name="See-Too W.-S."/>
        </authorList>
    </citation>
    <scope>NUCLEOTIDE SEQUENCE [LARGE SCALE GENOMIC DNA]</scope>
    <source>
        <strain evidence="11 12">AH83</strain>
    </source>
</reference>
<evidence type="ECO:0000256" key="1">
    <source>
        <dbReference type="ARBA" id="ARBA00002254"/>
    </source>
</evidence>
<evidence type="ECO:0000256" key="6">
    <source>
        <dbReference type="ARBA" id="ARBA00022692"/>
    </source>
</evidence>
<keyword evidence="11" id="KW-0282">Flagellum</keyword>
<keyword evidence="12" id="KW-1185">Reference proteome</keyword>
<dbReference type="EMBL" id="CP038141">
    <property type="protein sequence ID" value="QDH18014.1"/>
    <property type="molecule type" value="Genomic_DNA"/>
</dbReference>
<comment type="function">
    <text evidence="1 10">Controls the rotational direction of flagella during chemotaxis.</text>
</comment>
<evidence type="ECO:0000256" key="7">
    <source>
        <dbReference type="ARBA" id="ARBA00022779"/>
    </source>
</evidence>
<gene>
    <name evidence="11" type="ORF">E3D00_05805</name>
</gene>
<dbReference type="InterPro" id="IPR005503">
    <property type="entry name" value="FliL"/>
</dbReference>
<keyword evidence="11" id="KW-0966">Cell projection</keyword>
<keyword evidence="6 10" id="KW-0812">Transmembrane</keyword>
<dbReference type="GO" id="GO:0005886">
    <property type="term" value="C:plasma membrane"/>
    <property type="evidence" value="ECO:0007669"/>
    <property type="project" value="UniProtKB-SubCell"/>
</dbReference>
<protein>
    <recommendedName>
        <fullName evidence="10">Flagellar protein FliL</fullName>
    </recommendedName>
</protein>
<dbReference type="OrthoDB" id="7304620at2"/>
<evidence type="ECO:0000313" key="12">
    <source>
        <dbReference type="Proteomes" id="UP000316313"/>
    </source>
</evidence>
<dbReference type="GO" id="GO:0006935">
    <property type="term" value="P:chemotaxis"/>
    <property type="evidence" value="ECO:0007669"/>
    <property type="project" value="UniProtKB-KW"/>
</dbReference>
<sequence length="155" mass="17510">METKIEEGEEPKKGNKKRSLIFLIAALCVLAAGGGAWKHFYHSVSSAKTKTLVDEQKKVIVIPAVMSNLDSSDGYTHYVRVSARLLVPERINTADVEAYMPQIQDLFQMYLHSTRLQELSGEGIYRLRESMLQQIQNTLAPIPVEDLFFVEVIVQ</sequence>
<keyword evidence="5 10" id="KW-0145">Chemotaxis</keyword>
<comment type="subcellular location">
    <subcellularLocation>
        <location evidence="10">Cell inner membrane</location>
    </subcellularLocation>
    <subcellularLocation>
        <location evidence="2">Cell membrane</location>
        <topology evidence="2">Single-pass membrane protein</topology>
    </subcellularLocation>
</comment>
<keyword evidence="10" id="KW-0997">Cell inner membrane</keyword>
<evidence type="ECO:0000256" key="3">
    <source>
        <dbReference type="ARBA" id="ARBA00008281"/>
    </source>
</evidence>
<keyword evidence="8 10" id="KW-1133">Transmembrane helix</keyword>
<evidence type="ECO:0000256" key="8">
    <source>
        <dbReference type="ARBA" id="ARBA00022989"/>
    </source>
</evidence>
<dbReference type="KEGG" id="ssam:E3D00_05805"/>
<organism evidence="11 12">
    <name type="scientific">Swingsia samuiensis</name>
    <dbReference type="NCBI Taxonomy" id="1293412"/>
    <lineage>
        <taxon>Bacteria</taxon>
        <taxon>Pseudomonadati</taxon>
        <taxon>Pseudomonadota</taxon>
        <taxon>Alphaproteobacteria</taxon>
        <taxon>Acetobacterales</taxon>
        <taxon>Acetobacteraceae</taxon>
        <taxon>Swingsia</taxon>
    </lineage>
</organism>
<dbReference type="GO" id="GO:0009425">
    <property type="term" value="C:bacterial-type flagellum basal body"/>
    <property type="evidence" value="ECO:0007669"/>
    <property type="project" value="InterPro"/>
</dbReference>
<evidence type="ECO:0000256" key="9">
    <source>
        <dbReference type="ARBA" id="ARBA00023136"/>
    </source>
</evidence>
<dbReference type="Proteomes" id="UP000316313">
    <property type="component" value="Chromosome"/>
</dbReference>
<evidence type="ECO:0000256" key="10">
    <source>
        <dbReference type="RuleBase" id="RU364125"/>
    </source>
</evidence>
<feature type="transmembrane region" description="Helical" evidence="10">
    <location>
        <begin position="20"/>
        <end position="40"/>
    </location>
</feature>